<reference evidence="1" key="1">
    <citation type="submission" date="2023-11" db="EMBL/GenBank/DDBJ databases">
        <title>Gracilibacillus pellucida a moderately halophilic bacterium isolated from saline soil in Xinjiang province.</title>
        <authorList>
            <person name="Zhang Z."/>
            <person name="Tan F."/>
            <person name="Wang Y."/>
            <person name="Xia M."/>
        </authorList>
    </citation>
    <scope>NUCLEOTIDE SEQUENCE</scope>
    <source>
        <strain evidence="1">S3-1-1</strain>
    </source>
</reference>
<evidence type="ECO:0000313" key="2">
    <source>
        <dbReference type="Proteomes" id="UP001277972"/>
    </source>
</evidence>
<keyword evidence="2" id="KW-1185">Reference proteome</keyword>
<sequence>MTHQEIYTGDNEPRIGYVELQVSNLEQSLSFYQETIGFKLLEKREKSAKLTTDGSTPLLSLIETDDYVKRPLGTTGLYHFAIVVPTRQDLALSLVHLLQSGYPVQGAADHQYSEALYLADPDNNGIEIYTDRNANDWIQTESGWYVGGADPLDAEHLLTEIKDATWSGLPDKTRIGHMHLQVANIEESEKFYVDTLGFDIVAKDTHMLFVSKDRYHHHIGMNIWAGKGLPQPPANALGLKHFTFAFTDEEYQDAKQLLEQNGYHFEEHEQSLTVVDPAGNNIKITTIET</sequence>
<protein>
    <submittedName>
        <fullName evidence="1">VOC family protein</fullName>
    </submittedName>
</protein>
<organism evidence="1 2">
    <name type="scientific">Gracilibacillus pellucidus</name>
    <dbReference type="NCBI Taxonomy" id="3095368"/>
    <lineage>
        <taxon>Bacteria</taxon>
        <taxon>Bacillati</taxon>
        <taxon>Bacillota</taxon>
        <taxon>Bacilli</taxon>
        <taxon>Bacillales</taxon>
        <taxon>Bacillaceae</taxon>
        <taxon>Gracilibacillus</taxon>
    </lineage>
</organism>
<accession>A0ACC6M362</accession>
<name>A0ACC6M362_9BACI</name>
<evidence type="ECO:0000313" key="1">
    <source>
        <dbReference type="EMBL" id="MDX8045287.1"/>
    </source>
</evidence>
<comment type="caution">
    <text evidence="1">The sequence shown here is derived from an EMBL/GenBank/DDBJ whole genome shotgun (WGS) entry which is preliminary data.</text>
</comment>
<dbReference type="EMBL" id="JAWZSR010000002">
    <property type="protein sequence ID" value="MDX8045287.1"/>
    <property type="molecule type" value="Genomic_DNA"/>
</dbReference>
<dbReference type="Proteomes" id="UP001277972">
    <property type="component" value="Unassembled WGS sequence"/>
</dbReference>
<gene>
    <name evidence="1" type="ORF">SH601_04730</name>
</gene>
<proteinExistence type="predicted"/>